<name>A0A814B2N5_9BILA</name>
<evidence type="ECO:0000313" key="2">
    <source>
        <dbReference type="Proteomes" id="UP000663860"/>
    </source>
</evidence>
<reference evidence="1" key="1">
    <citation type="submission" date="2021-02" db="EMBL/GenBank/DDBJ databases">
        <authorList>
            <person name="Nowell W R."/>
        </authorList>
    </citation>
    <scope>NUCLEOTIDE SEQUENCE</scope>
</reference>
<comment type="caution">
    <text evidence="1">The sequence shown here is derived from an EMBL/GenBank/DDBJ whole genome shotgun (WGS) entry which is preliminary data.</text>
</comment>
<proteinExistence type="predicted"/>
<organism evidence="1 2">
    <name type="scientific">Adineta steineri</name>
    <dbReference type="NCBI Taxonomy" id="433720"/>
    <lineage>
        <taxon>Eukaryota</taxon>
        <taxon>Metazoa</taxon>
        <taxon>Spiralia</taxon>
        <taxon>Gnathifera</taxon>
        <taxon>Rotifera</taxon>
        <taxon>Eurotatoria</taxon>
        <taxon>Bdelloidea</taxon>
        <taxon>Adinetida</taxon>
        <taxon>Adinetidae</taxon>
        <taxon>Adineta</taxon>
    </lineage>
</organism>
<accession>A0A814B2N5</accession>
<dbReference type="Proteomes" id="UP000663860">
    <property type="component" value="Unassembled WGS sequence"/>
</dbReference>
<protein>
    <submittedName>
        <fullName evidence="1">Uncharacterized protein</fullName>
    </submittedName>
</protein>
<dbReference type="AlphaFoldDB" id="A0A814B2N5"/>
<dbReference type="EMBL" id="CAJNOE010000105">
    <property type="protein sequence ID" value="CAF0920180.1"/>
    <property type="molecule type" value="Genomic_DNA"/>
</dbReference>
<evidence type="ECO:0000313" key="1">
    <source>
        <dbReference type="EMBL" id="CAF0920180.1"/>
    </source>
</evidence>
<sequence length="91" mass="10242">MYSEVVLKEDDFVSNSDLLIACIILQQQIIHINGNKENIIIPSMRMKLVREKEQTQTLTDNQSNLLSSIVSAEGLFTENQSNTNDIGCGWV</sequence>
<gene>
    <name evidence="1" type="ORF">IZO911_LOCUS13269</name>
</gene>